<evidence type="ECO:0000256" key="1">
    <source>
        <dbReference type="ARBA" id="ARBA00004123"/>
    </source>
</evidence>
<evidence type="ECO:0000259" key="14">
    <source>
        <dbReference type="Pfam" id="PF00753"/>
    </source>
</evidence>
<evidence type="ECO:0000256" key="7">
    <source>
        <dbReference type="ARBA" id="ARBA00022839"/>
    </source>
</evidence>
<evidence type="ECO:0000256" key="12">
    <source>
        <dbReference type="ARBA" id="ARBA00042677"/>
    </source>
</evidence>
<evidence type="ECO:0000259" key="15">
    <source>
        <dbReference type="Pfam" id="PF07522"/>
    </source>
</evidence>
<dbReference type="InterPro" id="IPR036866">
    <property type="entry name" value="RibonucZ/Hydroxyglut_hydro"/>
</dbReference>
<dbReference type="EMBL" id="HBUF01077483">
    <property type="protein sequence ID" value="CAG6631633.1"/>
    <property type="molecule type" value="Transcribed_RNA"/>
</dbReference>
<dbReference type="GO" id="GO:0000723">
    <property type="term" value="P:telomere maintenance"/>
    <property type="evidence" value="ECO:0007669"/>
    <property type="project" value="TreeGrafter"/>
</dbReference>
<keyword evidence="8" id="KW-0233">DNA recombination</keyword>
<dbReference type="GO" id="GO:0035312">
    <property type="term" value="F:5'-3' DNA exonuclease activity"/>
    <property type="evidence" value="ECO:0007669"/>
    <property type="project" value="TreeGrafter"/>
</dbReference>
<dbReference type="InterPro" id="IPR011084">
    <property type="entry name" value="DRMBL"/>
</dbReference>
<feature type="domain" description="Metallo-beta-lactamase" evidence="14">
    <location>
        <begin position="30"/>
        <end position="139"/>
    </location>
</feature>
<accession>A0A8D8VR93</accession>
<dbReference type="EMBL" id="HBUF01366826">
    <property type="protein sequence ID" value="CAG6724009.1"/>
    <property type="molecule type" value="Transcribed_RNA"/>
</dbReference>
<dbReference type="Pfam" id="PF07522">
    <property type="entry name" value="DRMBL"/>
    <property type="match status" value="1"/>
</dbReference>
<dbReference type="PANTHER" id="PTHR23240">
    <property type="entry name" value="DNA CROSS-LINK REPAIR PROTEIN PSO2/SNM1-RELATED"/>
    <property type="match status" value="1"/>
</dbReference>
<dbReference type="Gene3D" id="3.60.15.10">
    <property type="entry name" value="Ribonuclease Z/Hydroxyacylglutathione hydrolase-like"/>
    <property type="match status" value="1"/>
</dbReference>
<dbReference type="GO" id="GO:0005634">
    <property type="term" value="C:nucleus"/>
    <property type="evidence" value="ECO:0007669"/>
    <property type="project" value="UniProtKB-SubCell"/>
</dbReference>
<dbReference type="Gene3D" id="3.40.50.12650">
    <property type="match status" value="1"/>
</dbReference>
<keyword evidence="4" id="KW-0255">Endonuclease</keyword>
<proteinExistence type="inferred from homology"/>
<name>A0A8D8VR93_9HEMI</name>
<comment type="similarity">
    <text evidence="2">Belongs to the DNA repair metallo-beta-lactamase (DRMBL) family.</text>
</comment>
<dbReference type="AlphaFoldDB" id="A0A8D8VR93"/>
<dbReference type="EMBL" id="HBUF01224179">
    <property type="protein sequence ID" value="CAG6670770.1"/>
    <property type="molecule type" value="Transcribed_RNA"/>
</dbReference>
<dbReference type="GO" id="GO:0006310">
    <property type="term" value="P:DNA recombination"/>
    <property type="evidence" value="ECO:0007669"/>
    <property type="project" value="UniProtKB-KW"/>
</dbReference>
<evidence type="ECO:0000256" key="9">
    <source>
        <dbReference type="ARBA" id="ARBA00023204"/>
    </source>
</evidence>
<dbReference type="GO" id="GO:0004519">
    <property type="term" value="F:endonuclease activity"/>
    <property type="evidence" value="ECO:0007669"/>
    <property type="project" value="UniProtKB-KW"/>
</dbReference>
<evidence type="ECO:0000256" key="2">
    <source>
        <dbReference type="ARBA" id="ARBA00010304"/>
    </source>
</evidence>
<keyword evidence="9" id="KW-0234">DNA repair</keyword>
<dbReference type="GO" id="GO:0031123">
    <property type="term" value="P:RNA 3'-end processing"/>
    <property type="evidence" value="ECO:0007669"/>
    <property type="project" value="UniProtKB-ARBA"/>
</dbReference>
<dbReference type="EMBL" id="HBUF01564404">
    <property type="protein sequence ID" value="CAG6763825.1"/>
    <property type="molecule type" value="Transcribed_RNA"/>
</dbReference>
<reference evidence="16" key="1">
    <citation type="submission" date="2021-05" db="EMBL/GenBank/DDBJ databases">
        <authorList>
            <person name="Alioto T."/>
            <person name="Alioto T."/>
            <person name="Gomez Garrido J."/>
        </authorList>
    </citation>
    <scope>NUCLEOTIDE SEQUENCE</scope>
</reference>
<feature type="domain" description="DNA repair metallo-beta-lactamase" evidence="15">
    <location>
        <begin position="296"/>
        <end position="331"/>
    </location>
</feature>
<dbReference type="GO" id="GO:0036297">
    <property type="term" value="P:interstrand cross-link repair"/>
    <property type="evidence" value="ECO:0007669"/>
    <property type="project" value="TreeGrafter"/>
</dbReference>
<evidence type="ECO:0000256" key="10">
    <source>
        <dbReference type="ARBA" id="ARBA00023242"/>
    </source>
</evidence>
<dbReference type="GO" id="GO:0006303">
    <property type="term" value="P:double-strand break repair via nonhomologous end joining"/>
    <property type="evidence" value="ECO:0007669"/>
    <property type="project" value="TreeGrafter"/>
</dbReference>
<dbReference type="InterPro" id="IPR001279">
    <property type="entry name" value="Metallo-B-lactamas"/>
</dbReference>
<evidence type="ECO:0000256" key="8">
    <source>
        <dbReference type="ARBA" id="ARBA00023172"/>
    </source>
</evidence>
<keyword evidence="6" id="KW-0378">Hydrolase</keyword>
<evidence type="ECO:0000256" key="13">
    <source>
        <dbReference type="SAM" id="MobiDB-lite"/>
    </source>
</evidence>
<dbReference type="EMBL" id="HBUF01077485">
    <property type="protein sequence ID" value="CAG6631638.1"/>
    <property type="molecule type" value="Transcribed_RNA"/>
</dbReference>
<dbReference type="GO" id="GO:0003684">
    <property type="term" value="F:damaged DNA binding"/>
    <property type="evidence" value="ECO:0007669"/>
    <property type="project" value="TreeGrafter"/>
</dbReference>
<dbReference type="EMBL" id="HBUF01077479">
    <property type="protein sequence ID" value="CAG6631624.1"/>
    <property type="molecule type" value="Transcribed_RNA"/>
</dbReference>
<feature type="compositionally biased region" description="Low complexity" evidence="13">
    <location>
        <begin position="387"/>
        <end position="406"/>
    </location>
</feature>
<evidence type="ECO:0000256" key="4">
    <source>
        <dbReference type="ARBA" id="ARBA00022759"/>
    </source>
</evidence>
<dbReference type="PANTHER" id="PTHR23240:SF8">
    <property type="entry name" value="PROTEIN ARTEMIS"/>
    <property type="match status" value="1"/>
</dbReference>
<organism evidence="16">
    <name type="scientific">Cacopsylla melanoneura</name>
    <dbReference type="NCBI Taxonomy" id="428564"/>
    <lineage>
        <taxon>Eukaryota</taxon>
        <taxon>Metazoa</taxon>
        <taxon>Ecdysozoa</taxon>
        <taxon>Arthropoda</taxon>
        <taxon>Hexapoda</taxon>
        <taxon>Insecta</taxon>
        <taxon>Pterygota</taxon>
        <taxon>Neoptera</taxon>
        <taxon>Paraneoptera</taxon>
        <taxon>Hemiptera</taxon>
        <taxon>Sternorrhyncha</taxon>
        <taxon>Psylloidea</taxon>
        <taxon>Psyllidae</taxon>
        <taxon>Psyllinae</taxon>
        <taxon>Cacopsylla</taxon>
    </lineage>
</organism>
<feature type="region of interest" description="Disordered" evidence="13">
    <location>
        <begin position="387"/>
        <end position="419"/>
    </location>
</feature>
<dbReference type="EMBL" id="HBUF01224180">
    <property type="protein sequence ID" value="CAG6670771.1"/>
    <property type="molecule type" value="Transcribed_RNA"/>
</dbReference>
<comment type="subcellular location">
    <subcellularLocation>
        <location evidence="1">Nucleus</location>
    </subcellularLocation>
</comment>
<dbReference type="EMBL" id="HBUF01077480">
    <property type="protein sequence ID" value="CAG6631627.1"/>
    <property type="molecule type" value="Transcribed_RNA"/>
</dbReference>
<protein>
    <recommendedName>
        <fullName evidence="11">Protein artemis</fullName>
    </recommendedName>
    <alternativeName>
        <fullName evidence="12">DNA cross-link repair 1C protein</fullName>
    </alternativeName>
</protein>
<evidence type="ECO:0000256" key="11">
    <source>
        <dbReference type="ARBA" id="ARBA00039759"/>
    </source>
</evidence>
<dbReference type="SUPFAM" id="SSF56281">
    <property type="entry name" value="Metallo-hydrolase/oxidoreductase"/>
    <property type="match status" value="1"/>
</dbReference>
<keyword evidence="3" id="KW-0540">Nuclease</keyword>
<dbReference type="Pfam" id="PF00753">
    <property type="entry name" value="Lactamase_B"/>
    <property type="match status" value="1"/>
</dbReference>
<keyword evidence="7" id="KW-0269">Exonuclease</keyword>
<dbReference type="EMBL" id="HBUF01564405">
    <property type="protein sequence ID" value="CAG6763826.1"/>
    <property type="molecule type" value="Transcribed_RNA"/>
</dbReference>
<sequence>MSTFKGLFEEEQLKYIAADYFEPSVRHCHAFFLSHAHTDHMAGLNASFGQLLIENPKKKLYCSLITKELFSKLDKYCSGFDLDTLIVLDIGLPHVLSIADKYVTVTLVPAGHCPGSVMFLFEVDDIRVLFTGDFRYDAKDIGKLKLLKNPDGTVKKIDNIYLDTTFAYEEYRDFPSRDQSLQAILTEVKNWLKKDESNVVNLELPARFAYEFVFVSIYQMLNMKVHVTPAKLDLYKNISDIIGSVTSDPIAKIHACSDHAPCVRGKTKNPLTIRLCTMLFKDSFVQNCGGGLYKNCDSSEYKIFYATHSSLNELRTFVNYLAPVTVTPFVIQPGTGVNLEILRERVTKLPDKTTNISHRTTEESPTKKKLKLEYNNVLKLNLGSSKYLPSSESSSIISSHPKSTLSPLDIESPPSSPDY</sequence>
<evidence type="ECO:0000256" key="6">
    <source>
        <dbReference type="ARBA" id="ARBA00022801"/>
    </source>
</evidence>
<keyword evidence="10" id="KW-0539">Nucleus</keyword>
<evidence type="ECO:0000256" key="5">
    <source>
        <dbReference type="ARBA" id="ARBA00022763"/>
    </source>
</evidence>
<evidence type="ECO:0000256" key="3">
    <source>
        <dbReference type="ARBA" id="ARBA00022722"/>
    </source>
</evidence>
<keyword evidence="5" id="KW-0227">DNA damage</keyword>
<evidence type="ECO:0000313" key="16">
    <source>
        <dbReference type="EMBL" id="CAG6631638.1"/>
    </source>
</evidence>